<evidence type="ECO:0000256" key="3">
    <source>
        <dbReference type="RuleBase" id="RU364030"/>
    </source>
</evidence>
<dbReference type="GO" id="GO:0007023">
    <property type="term" value="P:post-chaperonin tubulin folding pathway"/>
    <property type="evidence" value="ECO:0007669"/>
    <property type="project" value="UniProtKB-UniRule"/>
</dbReference>
<proteinExistence type="inferred from homology"/>
<accession>A0A0K6FP61</accession>
<dbReference type="InterPro" id="IPR036126">
    <property type="entry name" value="TBCA_sf"/>
</dbReference>
<comment type="subunit">
    <text evidence="3">Supercomplex made of cofactors A to E. Cofactors A and D function by capturing and stabilizing tubulin in a quasi-native conformation. Cofactor E binds to the cofactor D-tubulin complex; interaction with cofactor C then causes the release of tubulin polypeptides that are committed to the native state.</text>
</comment>
<dbReference type="GO" id="GO:0005829">
    <property type="term" value="C:cytosol"/>
    <property type="evidence" value="ECO:0007669"/>
    <property type="project" value="TreeGrafter"/>
</dbReference>
<evidence type="ECO:0000313" key="5">
    <source>
        <dbReference type="Proteomes" id="UP000044841"/>
    </source>
</evidence>
<gene>
    <name evidence="4" type="ORF">RSOLAG22IIIB_03213</name>
</gene>
<protein>
    <recommendedName>
        <fullName evidence="3">Tubulin-specific chaperone A</fullName>
    </recommendedName>
</protein>
<reference evidence="4 5" key="1">
    <citation type="submission" date="2015-07" db="EMBL/GenBank/DDBJ databases">
        <authorList>
            <person name="Noorani M."/>
        </authorList>
    </citation>
    <scope>NUCLEOTIDE SEQUENCE [LARGE SCALE GENOMIC DNA]</scope>
    <source>
        <strain evidence="4">BBA 69670</strain>
    </source>
</reference>
<keyword evidence="2 3" id="KW-0143">Chaperone</keyword>
<keyword evidence="3" id="KW-0963">Cytoplasm</keyword>
<dbReference type="InterPro" id="IPR004226">
    <property type="entry name" value="TBCA"/>
</dbReference>
<dbReference type="Pfam" id="PF02970">
    <property type="entry name" value="TBCA"/>
    <property type="match status" value="1"/>
</dbReference>
<name>A0A0K6FP61_9AGAM</name>
<dbReference type="AlphaFoldDB" id="A0A0K6FP61"/>
<organism evidence="4 5">
    <name type="scientific">Rhizoctonia solani</name>
    <dbReference type="NCBI Taxonomy" id="456999"/>
    <lineage>
        <taxon>Eukaryota</taxon>
        <taxon>Fungi</taxon>
        <taxon>Dikarya</taxon>
        <taxon>Basidiomycota</taxon>
        <taxon>Agaricomycotina</taxon>
        <taxon>Agaricomycetes</taxon>
        <taxon>Cantharellales</taxon>
        <taxon>Ceratobasidiaceae</taxon>
        <taxon>Rhizoctonia</taxon>
    </lineage>
</organism>
<dbReference type="Gene3D" id="1.20.58.90">
    <property type="match status" value="1"/>
</dbReference>
<dbReference type="PANTHER" id="PTHR21500">
    <property type="entry name" value="TUBULIN-SPECIFIC CHAPERONE A"/>
    <property type="match status" value="1"/>
</dbReference>
<dbReference type="SUPFAM" id="SSF46988">
    <property type="entry name" value="Tubulin chaperone cofactor A"/>
    <property type="match status" value="1"/>
</dbReference>
<evidence type="ECO:0000256" key="1">
    <source>
        <dbReference type="ARBA" id="ARBA00006806"/>
    </source>
</evidence>
<sequence>MSQHDIENVKRQMKIKTGSVKRLWKEHNLYRQEALQLKVKHDKLVADGADEYDIKNAKKIWDEGEKMITDSENRLAKAIIELRELVVYARTVPAFENDPDFLAAETQLEEANV</sequence>
<dbReference type="GO" id="GO:0048487">
    <property type="term" value="F:beta-tubulin binding"/>
    <property type="evidence" value="ECO:0007669"/>
    <property type="project" value="InterPro"/>
</dbReference>
<dbReference type="EMBL" id="CYGV01000224">
    <property type="protein sequence ID" value="CUA67784.1"/>
    <property type="molecule type" value="Genomic_DNA"/>
</dbReference>
<keyword evidence="5" id="KW-1185">Reference proteome</keyword>
<dbReference type="GO" id="GO:0007021">
    <property type="term" value="P:tubulin complex assembly"/>
    <property type="evidence" value="ECO:0007669"/>
    <property type="project" value="UniProtKB-UniRule"/>
</dbReference>
<keyword evidence="3" id="KW-0493">Microtubule</keyword>
<comment type="subcellular location">
    <subcellularLocation>
        <location evidence="3">Cytoplasm</location>
        <location evidence="3">Cytoskeleton</location>
    </subcellularLocation>
</comment>
<evidence type="ECO:0000256" key="2">
    <source>
        <dbReference type="ARBA" id="ARBA00023186"/>
    </source>
</evidence>
<dbReference type="PANTHER" id="PTHR21500:SF0">
    <property type="entry name" value="TUBULIN-SPECIFIC CHAPERONE A"/>
    <property type="match status" value="1"/>
</dbReference>
<evidence type="ECO:0000313" key="4">
    <source>
        <dbReference type="EMBL" id="CUA67784.1"/>
    </source>
</evidence>
<dbReference type="GO" id="GO:0005874">
    <property type="term" value="C:microtubule"/>
    <property type="evidence" value="ECO:0007669"/>
    <property type="project" value="UniProtKB-KW"/>
</dbReference>
<comment type="similarity">
    <text evidence="1 3">Belongs to the TBCA family.</text>
</comment>
<keyword evidence="3" id="KW-0206">Cytoskeleton</keyword>
<dbReference type="Proteomes" id="UP000044841">
    <property type="component" value="Unassembled WGS sequence"/>
</dbReference>